<protein>
    <submittedName>
        <fullName evidence="2">Uncharacterized protein</fullName>
    </submittedName>
</protein>
<dbReference type="EMBL" id="BGPR01023318">
    <property type="protein sequence ID" value="GBN90421.1"/>
    <property type="molecule type" value="Genomic_DNA"/>
</dbReference>
<reference evidence="2 4" key="1">
    <citation type="journal article" date="2019" name="Sci. Rep.">
        <title>Orb-weaving spider Araneus ventricosus genome elucidates the spidroin gene catalogue.</title>
        <authorList>
            <person name="Kono N."/>
            <person name="Nakamura H."/>
            <person name="Ohtoshi R."/>
            <person name="Moran D.A.P."/>
            <person name="Shinohara A."/>
            <person name="Yoshida Y."/>
            <person name="Fujiwara M."/>
            <person name="Mori M."/>
            <person name="Tomita M."/>
            <person name="Arakawa K."/>
        </authorList>
    </citation>
    <scope>NUCLEOTIDE SEQUENCE [LARGE SCALE GENOMIC DNA]</scope>
</reference>
<dbReference type="Proteomes" id="UP000499080">
    <property type="component" value="Unassembled WGS sequence"/>
</dbReference>
<proteinExistence type="predicted"/>
<dbReference type="AlphaFoldDB" id="A0A4Y2ST74"/>
<organism evidence="2 4">
    <name type="scientific">Araneus ventricosus</name>
    <name type="common">Orbweaver spider</name>
    <name type="synonym">Epeira ventricosa</name>
    <dbReference type="NCBI Taxonomy" id="182803"/>
    <lineage>
        <taxon>Eukaryota</taxon>
        <taxon>Metazoa</taxon>
        <taxon>Ecdysozoa</taxon>
        <taxon>Arthropoda</taxon>
        <taxon>Chelicerata</taxon>
        <taxon>Arachnida</taxon>
        <taxon>Araneae</taxon>
        <taxon>Araneomorphae</taxon>
        <taxon>Entelegynae</taxon>
        <taxon>Araneoidea</taxon>
        <taxon>Araneidae</taxon>
        <taxon>Araneus</taxon>
    </lineage>
</organism>
<feature type="non-terminal residue" evidence="2">
    <location>
        <position position="1"/>
    </location>
</feature>
<dbReference type="EMBL" id="BGPR01023317">
    <property type="protein sequence ID" value="GBN90419.1"/>
    <property type="molecule type" value="Genomic_DNA"/>
</dbReference>
<accession>A0A4Y2ST74</accession>
<evidence type="ECO:0000313" key="2">
    <source>
        <dbReference type="EMBL" id="GBN90419.1"/>
    </source>
</evidence>
<evidence type="ECO:0000313" key="4">
    <source>
        <dbReference type="Proteomes" id="UP000499080"/>
    </source>
</evidence>
<gene>
    <name evidence="1" type="ORF">AVEN_130596_1</name>
    <name evidence="3" type="ORF">AVEN_21289_1</name>
    <name evidence="2" type="ORF">AVEN_244805_1</name>
</gene>
<dbReference type="EMBL" id="BGPR01023305">
    <property type="protein sequence ID" value="GBN90395.1"/>
    <property type="molecule type" value="Genomic_DNA"/>
</dbReference>
<evidence type="ECO:0000313" key="3">
    <source>
        <dbReference type="EMBL" id="GBN90421.1"/>
    </source>
</evidence>
<sequence length="31" mass="3382">PEDVAGALIKLLEDDKNGAILRIDVDGLRYV</sequence>
<name>A0A4Y2ST74_ARAVE</name>
<comment type="caution">
    <text evidence="2">The sequence shown here is derived from an EMBL/GenBank/DDBJ whole genome shotgun (WGS) entry which is preliminary data.</text>
</comment>
<evidence type="ECO:0000313" key="1">
    <source>
        <dbReference type="EMBL" id="GBN90395.1"/>
    </source>
</evidence>
<keyword evidence="4" id="KW-1185">Reference proteome</keyword>